<protein>
    <submittedName>
        <fullName evidence="1">Uncharacterized protein</fullName>
    </submittedName>
</protein>
<comment type="caution">
    <text evidence="1">The sequence shown here is derived from an EMBL/GenBank/DDBJ whole genome shotgun (WGS) entry which is preliminary data.</text>
</comment>
<sequence length="98" mass="11176">MVPVAAEAGRRSLSRVKQKIEQLVTPTRDSNINVKNDTAWAREGPQQLPSVMLWLELGRAGFKQFVLCLRTSPFLKFSNSKNIFIRQRAIRPHNQSIS</sequence>
<reference evidence="1" key="1">
    <citation type="journal article" date="2023" name="G3 (Bethesda)">
        <title>A reference genome for the long-term kleptoplast-retaining sea slug Elysia crispata morphotype clarki.</title>
        <authorList>
            <person name="Eastman K.E."/>
            <person name="Pendleton A.L."/>
            <person name="Shaikh M.A."/>
            <person name="Suttiyut T."/>
            <person name="Ogas R."/>
            <person name="Tomko P."/>
            <person name="Gavelis G."/>
            <person name="Widhalm J.R."/>
            <person name="Wisecaver J.H."/>
        </authorList>
    </citation>
    <scope>NUCLEOTIDE SEQUENCE</scope>
    <source>
        <strain evidence="1">ECLA1</strain>
    </source>
</reference>
<accession>A0AAE1ATI2</accession>
<evidence type="ECO:0000313" key="1">
    <source>
        <dbReference type="EMBL" id="KAK3793076.1"/>
    </source>
</evidence>
<keyword evidence="2" id="KW-1185">Reference proteome</keyword>
<dbReference type="EMBL" id="JAWDGP010001281">
    <property type="protein sequence ID" value="KAK3793076.1"/>
    <property type="molecule type" value="Genomic_DNA"/>
</dbReference>
<name>A0AAE1ATI2_9GAST</name>
<evidence type="ECO:0000313" key="2">
    <source>
        <dbReference type="Proteomes" id="UP001283361"/>
    </source>
</evidence>
<dbReference type="AlphaFoldDB" id="A0AAE1ATI2"/>
<gene>
    <name evidence="1" type="ORF">RRG08_038581</name>
</gene>
<proteinExistence type="predicted"/>
<dbReference type="Proteomes" id="UP001283361">
    <property type="component" value="Unassembled WGS sequence"/>
</dbReference>
<organism evidence="1 2">
    <name type="scientific">Elysia crispata</name>
    <name type="common">lettuce slug</name>
    <dbReference type="NCBI Taxonomy" id="231223"/>
    <lineage>
        <taxon>Eukaryota</taxon>
        <taxon>Metazoa</taxon>
        <taxon>Spiralia</taxon>
        <taxon>Lophotrochozoa</taxon>
        <taxon>Mollusca</taxon>
        <taxon>Gastropoda</taxon>
        <taxon>Heterobranchia</taxon>
        <taxon>Euthyneura</taxon>
        <taxon>Panpulmonata</taxon>
        <taxon>Sacoglossa</taxon>
        <taxon>Placobranchoidea</taxon>
        <taxon>Plakobranchidae</taxon>
        <taxon>Elysia</taxon>
    </lineage>
</organism>